<sequence length="97" mass="11379">MDTSKTELIDYPPKHTLTPAISASKKMKRAKTKTIPIKLIKLKKIVKKLITGEFRWNANTFQLDYITRQQLIEEREPEKKKKAKAQKDPHQDLSFDE</sequence>
<evidence type="ECO:0000256" key="1">
    <source>
        <dbReference type="SAM" id="MobiDB-lite"/>
    </source>
</evidence>
<dbReference type="Proteomes" id="UP000789572">
    <property type="component" value="Unassembled WGS sequence"/>
</dbReference>
<accession>A0A9N9D2A9</accession>
<organism evidence="2 3">
    <name type="scientific">Paraglomus occultum</name>
    <dbReference type="NCBI Taxonomy" id="144539"/>
    <lineage>
        <taxon>Eukaryota</taxon>
        <taxon>Fungi</taxon>
        <taxon>Fungi incertae sedis</taxon>
        <taxon>Mucoromycota</taxon>
        <taxon>Glomeromycotina</taxon>
        <taxon>Glomeromycetes</taxon>
        <taxon>Paraglomerales</taxon>
        <taxon>Paraglomeraceae</taxon>
        <taxon>Paraglomus</taxon>
    </lineage>
</organism>
<feature type="region of interest" description="Disordered" evidence="1">
    <location>
        <begin position="73"/>
        <end position="97"/>
    </location>
</feature>
<reference evidence="2" key="1">
    <citation type="submission" date="2021-06" db="EMBL/GenBank/DDBJ databases">
        <authorList>
            <person name="Kallberg Y."/>
            <person name="Tangrot J."/>
            <person name="Rosling A."/>
        </authorList>
    </citation>
    <scope>NUCLEOTIDE SEQUENCE</scope>
    <source>
        <strain evidence="2">IA702</strain>
    </source>
</reference>
<evidence type="ECO:0000313" key="2">
    <source>
        <dbReference type="EMBL" id="CAG8623642.1"/>
    </source>
</evidence>
<dbReference type="OrthoDB" id="10642909at2759"/>
<comment type="caution">
    <text evidence="2">The sequence shown here is derived from an EMBL/GenBank/DDBJ whole genome shotgun (WGS) entry which is preliminary data.</text>
</comment>
<proteinExistence type="predicted"/>
<name>A0A9N9D2A9_9GLOM</name>
<dbReference type="AlphaFoldDB" id="A0A9N9D2A9"/>
<dbReference type="EMBL" id="CAJVPJ010002529">
    <property type="protein sequence ID" value="CAG8623642.1"/>
    <property type="molecule type" value="Genomic_DNA"/>
</dbReference>
<protein>
    <submittedName>
        <fullName evidence="2">4004_t:CDS:1</fullName>
    </submittedName>
</protein>
<keyword evidence="3" id="KW-1185">Reference proteome</keyword>
<evidence type="ECO:0000313" key="3">
    <source>
        <dbReference type="Proteomes" id="UP000789572"/>
    </source>
</evidence>
<gene>
    <name evidence="2" type="ORF">POCULU_LOCUS8545</name>
</gene>